<feature type="chain" id="PRO_5046064848" description="DUF306 domain-containing protein" evidence="2">
    <location>
        <begin position="24"/>
        <end position="172"/>
    </location>
</feature>
<comment type="caution">
    <text evidence="3">The sequence shown here is derived from an EMBL/GenBank/DDBJ whole genome shotgun (WGS) entry which is preliminary data.</text>
</comment>
<sequence length="172" mass="18295">MIAFKPAACAALAALLLAGCSEASDTSEDETPIPVEPDGGIGDGAPPLDEVQAQGRSGMPPALRGEWREDDLGRAPTIEDCDQTSDTNRNFGKVMTVSANGFSLFEQGGTIVELHDRSESKIVATFDTSYADEIASERMEFALQPDGSLTVDRGDDAGIPSMKRFRPCPEMP</sequence>
<reference evidence="4" key="1">
    <citation type="journal article" date="2019" name="Int. J. Syst. Evol. Microbiol.">
        <title>The Global Catalogue of Microorganisms (GCM) 10K type strain sequencing project: providing services to taxonomists for standard genome sequencing and annotation.</title>
        <authorList>
            <consortium name="The Broad Institute Genomics Platform"/>
            <consortium name="The Broad Institute Genome Sequencing Center for Infectious Disease"/>
            <person name="Wu L."/>
            <person name="Ma J."/>
        </authorList>
    </citation>
    <scope>NUCLEOTIDE SEQUENCE [LARGE SCALE GENOMIC DNA]</scope>
    <source>
        <strain evidence="4">CGMCC 1.15297</strain>
    </source>
</reference>
<accession>A0ABQ1FEH2</accession>
<keyword evidence="4" id="KW-1185">Reference proteome</keyword>
<feature type="signal peptide" evidence="2">
    <location>
        <begin position="1"/>
        <end position="23"/>
    </location>
</feature>
<dbReference type="EMBL" id="BMID01000001">
    <property type="protein sequence ID" value="GGA06937.1"/>
    <property type="molecule type" value="Genomic_DNA"/>
</dbReference>
<proteinExistence type="predicted"/>
<keyword evidence="2" id="KW-0732">Signal</keyword>
<dbReference type="Proteomes" id="UP000603317">
    <property type="component" value="Unassembled WGS sequence"/>
</dbReference>
<evidence type="ECO:0000256" key="1">
    <source>
        <dbReference type="SAM" id="MobiDB-lite"/>
    </source>
</evidence>
<evidence type="ECO:0008006" key="5">
    <source>
        <dbReference type="Google" id="ProtNLM"/>
    </source>
</evidence>
<dbReference type="RefSeq" id="WP_188642206.1">
    <property type="nucleotide sequence ID" value="NZ_BMID01000001.1"/>
</dbReference>
<organism evidence="3 4">
    <name type="scientific">Blastomonas marina</name>
    <dbReference type="NCBI Taxonomy" id="1867408"/>
    <lineage>
        <taxon>Bacteria</taxon>
        <taxon>Pseudomonadati</taxon>
        <taxon>Pseudomonadota</taxon>
        <taxon>Alphaproteobacteria</taxon>
        <taxon>Sphingomonadales</taxon>
        <taxon>Sphingomonadaceae</taxon>
        <taxon>Blastomonas</taxon>
    </lineage>
</organism>
<feature type="region of interest" description="Disordered" evidence="1">
    <location>
        <begin position="147"/>
        <end position="172"/>
    </location>
</feature>
<evidence type="ECO:0000313" key="4">
    <source>
        <dbReference type="Proteomes" id="UP000603317"/>
    </source>
</evidence>
<feature type="region of interest" description="Disordered" evidence="1">
    <location>
        <begin position="24"/>
        <end position="69"/>
    </location>
</feature>
<dbReference type="PROSITE" id="PS51257">
    <property type="entry name" value="PROKAR_LIPOPROTEIN"/>
    <property type="match status" value="1"/>
</dbReference>
<protein>
    <recommendedName>
        <fullName evidence="5">DUF306 domain-containing protein</fullName>
    </recommendedName>
</protein>
<name>A0ABQ1FEH2_9SPHN</name>
<evidence type="ECO:0000256" key="2">
    <source>
        <dbReference type="SAM" id="SignalP"/>
    </source>
</evidence>
<evidence type="ECO:0000313" key="3">
    <source>
        <dbReference type="EMBL" id="GGA06937.1"/>
    </source>
</evidence>
<gene>
    <name evidence="3" type="ORF">GCM10010923_16130</name>
</gene>